<feature type="domain" description="Integrase catalytic" evidence="1">
    <location>
        <begin position="143"/>
        <end position="316"/>
    </location>
</feature>
<dbReference type="Pfam" id="PF13683">
    <property type="entry name" value="rve_3"/>
    <property type="match status" value="1"/>
</dbReference>
<gene>
    <name evidence="2" type="ORF">SAMN04489832_0637</name>
</gene>
<dbReference type="InterPro" id="IPR012337">
    <property type="entry name" value="RNaseH-like_sf"/>
</dbReference>
<dbReference type="RefSeq" id="WP_208869506.1">
    <property type="nucleotide sequence ID" value="NZ_FSQT01000001.1"/>
</dbReference>
<dbReference type="SUPFAM" id="SSF46689">
    <property type="entry name" value="Homeodomain-like"/>
    <property type="match status" value="1"/>
</dbReference>
<dbReference type="AlphaFoldDB" id="A0A1N5U5X1"/>
<protein>
    <submittedName>
        <fullName evidence="2">Integrase core domain-containing protein</fullName>
    </submittedName>
</protein>
<accession>A0A1N5U5X1</accession>
<sequence length="343" mass="39416">MLLRRDTAKDAELLVLRHENAVLRRQIAGSVRYKPADRFWLAALFGLIPRCRWREVFLVTPGTLLAWHRRFIAAKWDYRARRARTGRPPTKAALKKLVLQLAQDNAKWGHRRIQGELARLGHPIAASTVWEILHAAGIDPAPRRTGPTWRQFLTNQAQGIIAVDFLHIDTALGRRLYALAFLEHGSRRLHIAGVTAHPTREWAVQQARNLAADLGTRMESLRFVLRDRDGKYGQSFDAVFEAEEMEILKCAPQAPRMNAHCERVIGSIRREALNHVLIMNEAHARHVLATYERHYNEHRPHRARNQLPPGADQQPITVHELESRRLLRTRILGGVINEYRYAA</sequence>
<dbReference type="InterPro" id="IPR009057">
    <property type="entry name" value="Homeodomain-like_sf"/>
</dbReference>
<evidence type="ECO:0000313" key="3">
    <source>
        <dbReference type="Proteomes" id="UP000185124"/>
    </source>
</evidence>
<dbReference type="PANTHER" id="PTHR47515:SF2">
    <property type="entry name" value="INTEGRASE CORE DOMAIN PROTEIN"/>
    <property type="match status" value="1"/>
</dbReference>
<organism evidence="2 3">
    <name type="scientific">Micromonospora cremea</name>
    <dbReference type="NCBI Taxonomy" id="709881"/>
    <lineage>
        <taxon>Bacteria</taxon>
        <taxon>Bacillati</taxon>
        <taxon>Actinomycetota</taxon>
        <taxon>Actinomycetes</taxon>
        <taxon>Micromonosporales</taxon>
        <taxon>Micromonosporaceae</taxon>
        <taxon>Micromonospora</taxon>
    </lineage>
</organism>
<dbReference type="Gene3D" id="3.30.420.10">
    <property type="entry name" value="Ribonuclease H-like superfamily/Ribonuclease H"/>
    <property type="match status" value="1"/>
</dbReference>
<reference evidence="3" key="1">
    <citation type="submission" date="2016-12" db="EMBL/GenBank/DDBJ databases">
        <authorList>
            <person name="Varghese N."/>
            <person name="Submissions S."/>
        </authorList>
    </citation>
    <scope>NUCLEOTIDE SEQUENCE [LARGE SCALE GENOMIC DNA]</scope>
    <source>
        <strain evidence="3">DSM 45599</strain>
    </source>
</reference>
<dbReference type="EMBL" id="FSQT01000001">
    <property type="protein sequence ID" value="SIM56223.1"/>
    <property type="molecule type" value="Genomic_DNA"/>
</dbReference>
<keyword evidence="3" id="KW-1185">Reference proteome</keyword>
<evidence type="ECO:0000313" key="2">
    <source>
        <dbReference type="EMBL" id="SIM56223.1"/>
    </source>
</evidence>
<dbReference type="InterPro" id="IPR001584">
    <property type="entry name" value="Integrase_cat-core"/>
</dbReference>
<dbReference type="PROSITE" id="PS50994">
    <property type="entry name" value="INTEGRASE"/>
    <property type="match status" value="1"/>
</dbReference>
<dbReference type="Proteomes" id="UP000185124">
    <property type="component" value="Unassembled WGS sequence"/>
</dbReference>
<dbReference type="GO" id="GO:0015074">
    <property type="term" value="P:DNA integration"/>
    <property type="evidence" value="ECO:0007669"/>
    <property type="project" value="InterPro"/>
</dbReference>
<dbReference type="SUPFAM" id="SSF53098">
    <property type="entry name" value="Ribonuclease H-like"/>
    <property type="match status" value="1"/>
</dbReference>
<evidence type="ECO:0000259" key="1">
    <source>
        <dbReference type="PROSITE" id="PS50994"/>
    </source>
</evidence>
<dbReference type="InterPro" id="IPR036397">
    <property type="entry name" value="RNaseH_sf"/>
</dbReference>
<proteinExistence type="predicted"/>
<dbReference type="STRING" id="709881.SAMN04489832_0637"/>
<name>A0A1N5U5X1_9ACTN</name>
<dbReference type="GO" id="GO:0003676">
    <property type="term" value="F:nucleic acid binding"/>
    <property type="evidence" value="ECO:0007669"/>
    <property type="project" value="InterPro"/>
</dbReference>
<dbReference type="PANTHER" id="PTHR47515">
    <property type="entry name" value="LOW CALCIUM RESPONSE LOCUS PROTEIN T"/>
    <property type="match status" value="1"/>
</dbReference>